<dbReference type="EMBL" id="JAKJXP020000149">
    <property type="protein sequence ID" value="KAK7742167.1"/>
    <property type="molecule type" value="Genomic_DNA"/>
</dbReference>
<dbReference type="AlphaFoldDB" id="A0AAN9UG11"/>
<protein>
    <submittedName>
        <fullName evidence="1">Uncharacterized protein</fullName>
    </submittedName>
</protein>
<proteinExistence type="predicted"/>
<dbReference type="Proteomes" id="UP001320420">
    <property type="component" value="Unassembled WGS sequence"/>
</dbReference>
<sequence length="123" mass="14464">MLRYNNRLREIAPPNYDPEDVKEIEEEQATVLEILEDLVLEFEGEIGGILERETTEAVLAALGDFWTGYWHDRMDEVLRELDGCTLLAEEKAGAERIGVKWKEEVIEEEDNFDYWCKRIEEIK</sequence>
<organism evidence="1 2">
    <name type="scientific">Diatrype stigma</name>
    <dbReference type="NCBI Taxonomy" id="117547"/>
    <lineage>
        <taxon>Eukaryota</taxon>
        <taxon>Fungi</taxon>
        <taxon>Dikarya</taxon>
        <taxon>Ascomycota</taxon>
        <taxon>Pezizomycotina</taxon>
        <taxon>Sordariomycetes</taxon>
        <taxon>Xylariomycetidae</taxon>
        <taxon>Xylariales</taxon>
        <taxon>Diatrypaceae</taxon>
        <taxon>Diatrype</taxon>
    </lineage>
</organism>
<comment type="caution">
    <text evidence="1">The sequence shown here is derived from an EMBL/GenBank/DDBJ whole genome shotgun (WGS) entry which is preliminary data.</text>
</comment>
<keyword evidence="2" id="KW-1185">Reference proteome</keyword>
<evidence type="ECO:0000313" key="2">
    <source>
        <dbReference type="Proteomes" id="UP001320420"/>
    </source>
</evidence>
<evidence type="ECO:0000313" key="1">
    <source>
        <dbReference type="EMBL" id="KAK7742167.1"/>
    </source>
</evidence>
<name>A0AAN9UG11_9PEZI</name>
<reference evidence="1 2" key="1">
    <citation type="submission" date="2024-02" db="EMBL/GenBank/DDBJ databases">
        <title>De novo assembly and annotation of 12 fungi associated with fruit tree decline syndrome in Ontario, Canada.</title>
        <authorList>
            <person name="Sulman M."/>
            <person name="Ellouze W."/>
            <person name="Ilyukhin E."/>
        </authorList>
    </citation>
    <scope>NUCLEOTIDE SEQUENCE [LARGE SCALE GENOMIC DNA]</scope>
    <source>
        <strain evidence="1 2">M11/M66-122</strain>
    </source>
</reference>
<accession>A0AAN9UG11</accession>
<gene>
    <name evidence="1" type="ORF">SLS62_010819</name>
</gene>